<name>E6X8I2_CELAD</name>
<dbReference type="RefSeq" id="WP_013552289.1">
    <property type="nucleotide sequence ID" value="NC_014934.1"/>
</dbReference>
<evidence type="ECO:0000313" key="4">
    <source>
        <dbReference type="EMBL" id="ADV50838.1"/>
    </source>
</evidence>
<dbReference type="InterPro" id="IPR050216">
    <property type="entry name" value="LRR_domain-containing"/>
</dbReference>
<dbReference type="STRING" id="688270.Celal_3577"/>
<evidence type="ECO:0000313" key="5">
    <source>
        <dbReference type="Proteomes" id="UP000008634"/>
    </source>
</evidence>
<dbReference type="HOGENOM" id="CLU_470679_0_0_10"/>
<protein>
    <recommendedName>
        <fullName evidence="6">Leucine-rich repeat-containing protein</fullName>
    </recommendedName>
</protein>
<dbReference type="GO" id="GO:0005737">
    <property type="term" value="C:cytoplasm"/>
    <property type="evidence" value="ECO:0007669"/>
    <property type="project" value="TreeGrafter"/>
</dbReference>
<sequence length="579" mass="65838">MNTRFLLIFFLFFINIAFSQPGNSTVEKNINHFSAKEIQNCKNSPNFYRCSFIIDSTSHLEKIKNLSTFKSLSLIIDLPKLPKEFSNIKFDSLSTLNIYADSLLQNLSGLPNLSQLKNLRLNFSGKKLPKEFVLLTSLKAIRIVAPNLENINVLSASTTLESLYLKSNSLKTLPVFKAHNRINDFTLSVGSNFKDYTKISALKKLERLTIVGGSMRVFPDNFSEKLNSLNLSSLPYLKDVSGIANYQNLTTVFLKGTGLRNLKGDFSKLLKLQNFSFSYNDSLNAIDGINTFNTLDHIEIIGLPALTDINLDMSSCNFKTIRLEELKNLQNITGIATCKSLESLAIGQTKLKNLPKNFSDLENLNELNFSHSEIADISEIKNMKSLRSVRFYECNQLREIPLSFSSNLALTDIHLEFMTRLKFLYGLGGLKKLKTLKIRAVNNQFTFPENLEASNNIETISIESTTNSIRFIKNLKHLRQLKVSMYTLSEIPSSLYSNSNLEVFEFYVSSVTDLSSLVQFTKLKEVYIKHNPYLIKIPDLTNFDALIKVDIRYNDRLKILKSSTYMPDWQIENNGTAYE</sequence>
<keyword evidence="5" id="KW-1185">Reference proteome</keyword>
<dbReference type="Gene3D" id="3.80.10.10">
    <property type="entry name" value="Ribonuclease Inhibitor"/>
    <property type="match status" value="2"/>
</dbReference>
<keyword evidence="1" id="KW-0433">Leucine-rich repeat</keyword>
<evidence type="ECO:0000256" key="1">
    <source>
        <dbReference type="ARBA" id="ARBA00022614"/>
    </source>
</evidence>
<proteinExistence type="predicted"/>
<evidence type="ECO:0008006" key="6">
    <source>
        <dbReference type="Google" id="ProtNLM"/>
    </source>
</evidence>
<dbReference type="OrthoDB" id="1426594at2"/>
<reference evidence="4 5" key="1">
    <citation type="journal article" date="2010" name="Stand. Genomic Sci.">
        <title>Complete genome sequence of Cellulophaga algicola type strain (IC166).</title>
        <authorList>
            <person name="Abt B."/>
            <person name="Lu M."/>
            <person name="Misra M."/>
            <person name="Han C."/>
            <person name="Nolan M."/>
            <person name="Lucas S."/>
            <person name="Hammon N."/>
            <person name="Deshpande S."/>
            <person name="Cheng J.F."/>
            <person name="Tapia R."/>
            <person name="Goodwin L."/>
            <person name="Pitluck S."/>
            <person name="Liolios K."/>
            <person name="Pagani I."/>
            <person name="Ivanova N."/>
            <person name="Mavromatis K."/>
            <person name="Ovchinikova G."/>
            <person name="Pati A."/>
            <person name="Chen A."/>
            <person name="Palaniappan K."/>
            <person name="Land M."/>
            <person name="Hauser L."/>
            <person name="Chang Y.J."/>
            <person name="Jeffries C.D."/>
            <person name="Detter J.C."/>
            <person name="Brambilla E."/>
            <person name="Rohde M."/>
            <person name="Tindall B.J."/>
            <person name="Goker M."/>
            <person name="Woyke T."/>
            <person name="Bristow J."/>
            <person name="Eisen J.A."/>
            <person name="Markowitz V."/>
            <person name="Hugenholtz P."/>
            <person name="Kyrpides N.C."/>
            <person name="Klenk H.P."/>
            <person name="Lapidus A."/>
        </authorList>
    </citation>
    <scope>NUCLEOTIDE SEQUENCE [LARGE SCALE GENOMIC DNA]</scope>
    <source>
        <strain evidence="5">DSM 14237 / IC166 / ACAM 630</strain>
    </source>
</reference>
<accession>E6X8I2</accession>
<evidence type="ECO:0000256" key="2">
    <source>
        <dbReference type="ARBA" id="ARBA00022737"/>
    </source>
</evidence>
<feature type="signal peptide" evidence="3">
    <location>
        <begin position="1"/>
        <end position="19"/>
    </location>
</feature>
<gene>
    <name evidence="4" type="ordered locus">Celal_3577</name>
</gene>
<dbReference type="KEGG" id="cao:Celal_3577"/>
<dbReference type="EMBL" id="CP002453">
    <property type="protein sequence ID" value="ADV50838.1"/>
    <property type="molecule type" value="Genomic_DNA"/>
</dbReference>
<dbReference type="Proteomes" id="UP000008634">
    <property type="component" value="Chromosome"/>
</dbReference>
<dbReference type="PANTHER" id="PTHR48051">
    <property type="match status" value="1"/>
</dbReference>
<dbReference type="InterPro" id="IPR032675">
    <property type="entry name" value="LRR_dom_sf"/>
</dbReference>
<organism evidence="4 5">
    <name type="scientific">Cellulophaga algicola (strain DSM 14237 / IC166 / ACAM 630)</name>
    <dbReference type="NCBI Taxonomy" id="688270"/>
    <lineage>
        <taxon>Bacteria</taxon>
        <taxon>Pseudomonadati</taxon>
        <taxon>Bacteroidota</taxon>
        <taxon>Flavobacteriia</taxon>
        <taxon>Flavobacteriales</taxon>
        <taxon>Flavobacteriaceae</taxon>
        <taxon>Cellulophaga</taxon>
    </lineage>
</organism>
<dbReference type="PANTHER" id="PTHR48051:SF1">
    <property type="entry name" value="RAS SUPPRESSOR PROTEIN 1"/>
    <property type="match status" value="1"/>
</dbReference>
<keyword evidence="3" id="KW-0732">Signal</keyword>
<dbReference type="AlphaFoldDB" id="E6X8I2"/>
<dbReference type="SUPFAM" id="SSF52058">
    <property type="entry name" value="L domain-like"/>
    <property type="match status" value="2"/>
</dbReference>
<evidence type="ECO:0000256" key="3">
    <source>
        <dbReference type="SAM" id="SignalP"/>
    </source>
</evidence>
<keyword evidence="2" id="KW-0677">Repeat</keyword>
<feature type="chain" id="PRO_5003215533" description="Leucine-rich repeat-containing protein" evidence="3">
    <location>
        <begin position="20"/>
        <end position="579"/>
    </location>
</feature>
<dbReference type="eggNOG" id="COG4886">
    <property type="taxonomic scope" value="Bacteria"/>
</dbReference>